<sequence>MIHESQIRAIAPNARDDVVAVVVRDGAHVLTSTRIDTPLRLAHFLPQTAHESRGLTRLEEDLSYSAPRLMEVWPKRFPTLASATPFARNPRALANRVYGGRMGNVDPDDGWAFRGRGLIGLTGRANYRHYGRRIGVDLEEDPDLAAEPGIAFRLAASFFAEAGCREAADADDVVAVTRRINGGTNGLDDRRQLTAIARAIFLPGELPVRTLRSGCAGVDVRLLQAEMVELGIEIGIDGQFGPRTASVVAAFQRRANLSATGIVDAVTRRAIADALFLQRHGGDA</sequence>
<dbReference type="Gene3D" id="1.10.530.10">
    <property type="match status" value="1"/>
</dbReference>
<dbReference type="Gene3D" id="1.10.101.10">
    <property type="entry name" value="PGBD-like superfamily/PGBD"/>
    <property type="match status" value="1"/>
</dbReference>
<evidence type="ECO:0000313" key="4">
    <source>
        <dbReference type="Proteomes" id="UP000577362"/>
    </source>
</evidence>
<dbReference type="InterPro" id="IPR036365">
    <property type="entry name" value="PGBD-like_sf"/>
</dbReference>
<dbReference type="Pfam" id="PF00182">
    <property type="entry name" value="Glyco_hydro_19"/>
    <property type="match status" value="1"/>
</dbReference>
<dbReference type="InterPro" id="IPR000726">
    <property type="entry name" value="Glyco_hydro_19_cat"/>
</dbReference>
<dbReference type="SUPFAM" id="SSF47090">
    <property type="entry name" value="PGBD-like"/>
    <property type="match status" value="1"/>
</dbReference>
<keyword evidence="4" id="KW-1185">Reference proteome</keyword>
<proteinExistence type="predicted"/>
<dbReference type="RefSeq" id="WP_183316256.1">
    <property type="nucleotide sequence ID" value="NZ_JACIEN010000001.1"/>
</dbReference>
<dbReference type="GO" id="GO:0016998">
    <property type="term" value="P:cell wall macromolecule catabolic process"/>
    <property type="evidence" value="ECO:0007669"/>
    <property type="project" value="InterPro"/>
</dbReference>
<feature type="domain" description="Peptidoglycan binding-like" evidence="2">
    <location>
        <begin position="217"/>
        <end position="271"/>
    </location>
</feature>
<accession>A0A840C160</accession>
<feature type="domain" description="Glycoside hydrolase family 19 catalytic" evidence="1">
    <location>
        <begin position="107"/>
        <end position="161"/>
    </location>
</feature>
<dbReference type="EMBL" id="JACIEN010000001">
    <property type="protein sequence ID" value="MBB4016716.1"/>
    <property type="molecule type" value="Genomic_DNA"/>
</dbReference>
<dbReference type="InterPro" id="IPR002477">
    <property type="entry name" value="Peptidoglycan-bd-like"/>
</dbReference>
<dbReference type="Pfam" id="PF01471">
    <property type="entry name" value="PG_binding_1"/>
    <property type="match status" value="1"/>
</dbReference>
<dbReference type="GO" id="GO:0004568">
    <property type="term" value="F:chitinase activity"/>
    <property type="evidence" value="ECO:0007669"/>
    <property type="project" value="InterPro"/>
</dbReference>
<dbReference type="InterPro" id="IPR023346">
    <property type="entry name" value="Lysozyme-like_dom_sf"/>
</dbReference>
<evidence type="ECO:0000259" key="1">
    <source>
        <dbReference type="Pfam" id="PF00182"/>
    </source>
</evidence>
<organism evidence="3 4">
    <name type="scientific">Chelatococcus caeni</name>
    <dbReference type="NCBI Taxonomy" id="1348468"/>
    <lineage>
        <taxon>Bacteria</taxon>
        <taxon>Pseudomonadati</taxon>
        <taxon>Pseudomonadota</taxon>
        <taxon>Alphaproteobacteria</taxon>
        <taxon>Hyphomicrobiales</taxon>
        <taxon>Chelatococcaceae</taxon>
        <taxon>Chelatococcus</taxon>
    </lineage>
</organism>
<comment type="caution">
    <text evidence="3">The sequence shown here is derived from an EMBL/GenBank/DDBJ whole genome shotgun (WGS) entry which is preliminary data.</text>
</comment>
<protein>
    <submittedName>
        <fullName evidence="3">Putative chitinase</fullName>
    </submittedName>
</protein>
<dbReference type="InterPro" id="IPR052354">
    <property type="entry name" value="Cell_Wall_Dynamics_Protein"/>
</dbReference>
<dbReference type="AlphaFoldDB" id="A0A840C160"/>
<evidence type="ECO:0000259" key="2">
    <source>
        <dbReference type="Pfam" id="PF01471"/>
    </source>
</evidence>
<dbReference type="InterPro" id="IPR036366">
    <property type="entry name" value="PGBDSf"/>
</dbReference>
<gene>
    <name evidence="3" type="ORF">GGR16_001722</name>
</gene>
<dbReference type="SUPFAM" id="SSF53955">
    <property type="entry name" value="Lysozyme-like"/>
    <property type="match status" value="1"/>
</dbReference>
<evidence type="ECO:0000313" key="3">
    <source>
        <dbReference type="EMBL" id="MBB4016716.1"/>
    </source>
</evidence>
<reference evidence="3 4" key="1">
    <citation type="submission" date="2020-08" db="EMBL/GenBank/DDBJ databases">
        <title>Genomic Encyclopedia of Type Strains, Phase IV (KMG-IV): sequencing the most valuable type-strain genomes for metagenomic binning, comparative biology and taxonomic classification.</title>
        <authorList>
            <person name="Goeker M."/>
        </authorList>
    </citation>
    <scope>NUCLEOTIDE SEQUENCE [LARGE SCALE GENOMIC DNA]</scope>
    <source>
        <strain evidence="3 4">DSM 103737</strain>
    </source>
</reference>
<dbReference type="PANTHER" id="PTHR34408:SF1">
    <property type="entry name" value="GLYCOSYL HYDROLASE FAMILY 19 DOMAIN-CONTAINING PROTEIN HI_1415"/>
    <property type="match status" value="1"/>
</dbReference>
<name>A0A840C160_9HYPH</name>
<dbReference type="Proteomes" id="UP000577362">
    <property type="component" value="Unassembled WGS sequence"/>
</dbReference>
<dbReference type="GO" id="GO:0006032">
    <property type="term" value="P:chitin catabolic process"/>
    <property type="evidence" value="ECO:0007669"/>
    <property type="project" value="InterPro"/>
</dbReference>
<dbReference type="PANTHER" id="PTHR34408">
    <property type="entry name" value="FAMILY PROTEIN, PUTATIVE-RELATED"/>
    <property type="match status" value="1"/>
</dbReference>